<protein>
    <submittedName>
        <fullName evidence="2">Down syndrome critical region protein 3-like protein</fullName>
    </submittedName>
</protein>
<name>A0AAX6DJX2_IRIPA</name>
<dbReference type="EMBL" id="JANAVB010044216">
    <property type="protein sequence ID" value="KAJ6792054.1"/>
    <property type="molecule type" value="Genomic_DNA"/>
</dbReference>
<evidence type="ECO:0000313" key="2">
    <source>
        <dbReference type="EMBL" id="KAJ6792054.1"/>
    </source>
</evidence>
<comment type="similarity">
    <text evidence="1">Belongs to the VPS26 family.</text>
</comment>
<dbReference type="InterPro" id="IPR014756">
    <property type="entry name" value="Ig_E-set"/>
</dbReference>
<dbReference type="FunFam" id="2.60.40.640:FF:000023">
    <property type="entry name" value="Vacuolar protein sorting-associated protein 26"/>
    <property type="match status" value="1"/>
</dbReference>
<dbReference type="SUPFAM" id="SSF81296">
    <property type="entry name" value="E set domains"/>
    <property type="match status" value="1"/>
</dbReference>
<evidence type="ECO:0000313" key="3">
    <source>
        <dbReference type="Proteomes" id="UP001140949"/>
    </source>
</evidence>
<sequence length="319" mass="35060">MSIEVKLSRTNRVYFPGESIDGKIMVTSSSSSISYQKVLVTVTGTVNLQVRGGMGGVIESLYSVVKPICFLKKIMEVSPPGGRLGPGRSEVPFSFILSSEDINSRGILYESFHGGNISIQYLVTADIIRGYLHKSLTATVEFIVESNKRISQVVPAQPESINFYITQDTQKHQLLPELLTGHFRITGRISTQCSLADPLLGELTVDASAVPINSIDIQLHRVESILAGERIISDTSVIQTTQVADGDVCQSLTLPIYVILPRLLVCPTVLAGSFNIEFQVSLVISFQSELSKLYPKADLRTPRPWLAMMTLPLRLYRAS</sequence>
<dbReference type="InterPro" id="IPR014752">
    <property type="entry name" value="Arrestin-like_C"/>
</dbReference>
<dbReference type="AlphaFoldDB" id="A0AAX6DJX2"/>
<evidence type="ECO:0000256" key="1">
    <source>
        <dbReference type="ARBA" id="ARBA00009100"/>
    </source>
</evidence>
<dbReference type="InterPro" id="IPR028934">
    <property type="entry name" value="Vps26-related"/>
</dbReference>
<accession>A0AAX6DJX2</accession>
<dbReference type="PANTHER" id="PTHR12233">
    <property type="entry name" value="VACUOLAR PROTEIN SORTING 26 RELATED"/>
    <property type="match status" value="1"/>
</dbReference>
<dbReference type="Gene3D" id="2.60.40.640">
    <property type="match status" value="2"/>
</dbReference>
<gene>
    <name evidence="2" type="ORF">M6B38_242895</name>
</gene>
<dbReference type="Pfam" id="PF03643">
    <property type="entry name" value="Vps26"/>
    <property type="match status" value="1"/>
</dbReference>
<keyword evidence="3" id="KW-1185">Reference proteome</keyword>
<organism evidence="2 3">
    <name type="scientific">Iris pallida</name>
    <name type="common">Sweet iris</name>
    <dbReference type="NCBI Taxonomy" id="29817"/>
    <lineage>
        <taxon>Eukaryota</taxon>
        <taxon>Viridiplantae</taxon>
        <taxon>Streptophyta</taxon>
        <taxon>Embryophyta</taxon>
        <taxon>Tracheophyta</taxon>
        <taxon>Spermatophyta</taxon>
        <taxon>Magnoliopsida</taxon>
        <taxon>Liliopsida</taxon>
        <taxon>Asparagales</taxon>
        <taxon>Iridaceae</taxon>
        <taxon>Iridoideae</taxon>
        <taxon>Irideae</taxon>
        <taxon>Iris</taxon>
    </lineage>
</organism>
<reference evidence="2" key="2">
    <citation type="submission" date="2023-04" db="EMBL/GenBank/DDBJ databases">
        <authorList>
            <person name="Bruccoleri R.E."/>
            <person name="Oakeley E.J."/>
            <person name="Faust A.-M."/>
            <person name="Dessus-Babus S."/>
            <person name="Altorfer M."/>
            <person name="Burckhardt D."/>
            <person name="Oertli M."/>
            <person name="Naumann U."/>
            <person name="Petersen F."/>
            <person name="Wong J."/>
        </authorList>
    </citation>
    <scope>NUCLEOTIDE SEQUENCE</scope>
    <source>
        <strain evidence="2">GSM-AAB239-AS_SAM_17_03QT</strain>
        <tissue evidence="2">Leaf</tissue>
    </source>
</reference>
<dbReference type="GO" id="GO:0006886">
    <property type="term" value="P:intracellular protein transport"/>
    <property type="evidence" value="ECO:0007669"/>
    <property type="project" value="InterPro"/>
</dbReference>
<comment type="caution">
    <text evidence="2">The sequence shown here is derived from an EMBL/GenBank/DDBJ whole genome shotgun (WGS) entry which is preliminary data.</text>
</comment>
<dbReference type="Proteomes" id="UP001140949">
    <property type="component" value="Unassembled WGS sequence"/>
</dbReference>
<reference evidence="2" key="1">
    <citation type="journal article" date="2023" name="GigaByte">
        <title>Genome assembly of the bearded iris, Iris pallida Lam.</title>
        <authorList>
            <person name="Bruccoleri R.E."/>
            <person name="Oakeley E.J."/>
            <person name="Faust A.M.E."/>
            <person name="Altorfer M."/>
            <person name="Dessus-Babus S."/>
            <person name="Burckhardt D."/>
            <person name="Oertli M."/>
            <person name="Naumann U."/>
            <person name="Petersen F."/>
            <person name="Wong J."/>
        </authorList>
    </citation>
    <scope>NUCLEOTIDE SEQUENCE</scope>
    <source>
        <strain evidence="2">GSM-AAB239-AS_SAM_17_03QT</strain>
    </source>
</reference>
<proteinExistence type="inferred from homology"/>